<feature type="region of interest" description="Disordered" evidence="1">
    <location>
        <begin position="463"/>
        <end position="559"/>
    </location>
</feature>
<evidence type="ECO:0008006" key="4">
    <source>
        <dbReference type="Google" id="ProtNLM"/>
    </source>
</evidence>
<evidence type="ECO:0000313" key="2">
    <source>
        <dbReference type="EMBL" id="KAF2855395.1"/>
    </source>
</evidence>
<evidence type="ECO:0000256" key="1">
    <source>
        <dbReference type="SAM" id="MobiDB-lite"/>
    </source>
</evidence>
<feature type="region of interest" description="Disordered" evidence="1">
    <location>
        <begin position="318"/>
        <end position="342"/>
    </location>
</feature>
<organism evidence="2 3">
    <name type="scientific">Plenodomus tracheiphilus IPT5</name>
    <dbReference type="NCBI Taxonomy" id="1408161"/>
    <lineage>
        <taxon>Eukaryota</taxon>
        <taxon>Fungi</taxon>
        <taxon>Dikarya</taxon>
        <taxon>Ascomycota</taxon>
        <taxon>Pezizomycotina</taxon>
        <taxon>Dothideomycetes</taxon>
        <taxon>Pleosporomycetidae</taxon>
        <taxon>Pleosporales</taxon>
        <taxon>Pleosporineae</taxon>
        <taxon>Leptosphaeriaceae</taxon>
        <taxon>Plenodomus</taxon>
    </lineage>
</organism>
<feature type="compositionally biased region" description="Polar residues" evidence="1">
    <location>
        <begin position="319"/>
        <end position="342"/>
    </location>
</feature>
<feature type="compositionally biased region" description="Low complexity" evidence="1">
    <location>
        <begin position="159"/>
        <end position="194"/>
    </location>
</feature>
<sequence length="559" mass="61115">MTLRDTYARFLVAPAKDALAENASLHYISTLTSIHDAPAILKHFSVQEKLLKKTKQNILDAVEGNGGLCVDVETTIEFNSGGGAYLPGLDDNFVADRTVTFPMVHIVHFDPKTGRITQIRQYWDQGSLLKQIDVIGSRSRNWPIRDGKDQSRLIATNAANTAQPASAASSRPSTAASRGADDVSISSRSRGSTSNATNDPHASLSLFAPRQVSEGESYSSQPIAPRAQSAKPPPREYSELFVGEGSGSPSPSPQRIPVKAGSGKNFKASRIFDEDTEEDRIAATPQGVKTNAKKYNHFEFGDGEDTPKIHDTARAVNKGKSQPNWNFEDFTTPNKGETKTQPQAVRHFGWSDDDVGPFYQPEMLEVASETSPVRRPIVHKARPMDPQFEFVDDGTPEGQRKQASTKGNLGNNGQGLYEDHVTHTTDDRQDRAFKGDGKRALNDVTTAVENKNRSKDFGAHFDMQDDSPGANKFASSKLPSHETRSSMNTHWGAHQDSPESRGINIAGNGMGGRKGHEWSLFEESPAKKENAKTTVKNTAIKTEGDGMGGRKNAESFWDF</sequence>
<dbReference type="AlphaFoldDB" id="A0A6A7BLM8"/>
<name>A0A6A7BLM8_9PLEO</name>
<feature type="region of interest" description="Disordered" evidence="1">
    <location>
        <begin position="159"/>
        <end position="288"/>
    </location>
</feature>
<protein>
    <recommendedName>
        <fullName evidence="4">NTF2-like protein</fullName>
    </recommendedName>
</protein>
<gene>
    <name evidence="2" type="ORF">T440DRAFT_513524</name>
</gene>
<dbReference type="OrthoDB" id="1162399at2759"/>
<dbReference type="SUPFAM" id="SSF54427">
    <property type="entry name" value="NTF2-like"/>
    <property type="match status" value="1"/>
</dbReference>
<dbReference type="Gene3D" id="3.10.450.50">
    <property type="match status" value="1"/>
</dbReference>
<feature type="region of interest" description="Disordered" evidence="1">
    <location>
        <begin position="390"/>
        <end position="414"/>
    </location>
</feature>
<reference evidence="2" key="1">
    <citation type="submission" date="2020-01" db="EMBL/GenBank/DDBJ databases">
        <authorList>
            <consortium name="DOE Joint Genome Institute"/>
            <person name="Haridas S."/>
            <person name="Albert R."/>
            <person name="Binder M."/>
            <person name="Bloem J."/>
            <person name="Labutti K."/>
            <person name="Salamov A."/>
            <person name="Andreopoulos B."/>
            <person name="Baker S.E."/>
            <person name="Barry K."/>
            <person name="Bills G."/>
            <person name="Bluhm B.H."/>
            <person name="Cannon C."/>
            <person name="Castanera R."/>
            <person name="Culley D.E."/>
            <person name="Daum C."/>
            <person name="Ezra D."/>
            <person name="Gonzalez J.B."/>
            <person name="Henrissat B."/>
            <person name="Kuo A."/>
            <person name="Liang C."/>
            <person name="Lipzen A."/>
            <person name="Lutzoni F."/>
            <person name="Magnuson J."/>
            <person name="Mondo S."/>
            <person name="Nolan M."/>
            <person name="Ohm R."/>
            <person name="Pangilinan J."/>
            <person name="Park H.-J."/>
            <person name="Ramirez L."/>
            <person name="Alfaro M."/>
            <person name="Sun H."/>
            <person name="Tritt A."/>
            <person name="Yoshinaga Y."/>
            <person name="Zwiers L.-H."/>
            <person name="Turgeon B.G."/>
            <person name="Goodwin S.B."/>
            <person name="Spatafora J.W."/>
            <person name="Crous P.W."/>
            <person name="Grigoriev I.V."/>
        </authorList>
    </citation>
    <scope>NUCLEOTIDE SEQUENCE</scope>
    <source>
        <strain evidence="2">IPT5</strain>
    </source>
</reference>
<dbReference type="EMBL" id="MU006290">
    <property type="protein sequence ID" value="KAF2855395.1"/>
    <property type="molecule type" value="Genomic_DNA"/>
</dbReference>
<dbReference type="InterPro" id="IPR032710">
    <property type="entry name" value="NTF2-like_dom_sf"/>
</dbReference>
<accession>A0A6A7BLM8</accession>
<dbReference type="Proteomes" id="UP000799423">
    <property type="component" value="Unassembled WGS sequence"/>
</dbReference>
<keyword evidence="3" id="KW-1185">Reference proteome</keyword>
<feature type="compositionally biased region" description="Basic and acidic residues" evidence="1">
    <location>
        <begin position="514"/>
        <end position="531"/>
    </location>
</feature>
<feature type="compositionally biased region" description="Polar residues" evidence="1">
    <location>
        <begin position="401"/>
        <end position="411"/>
    </location>
</feature>
<proteinExistence type="predicted"/>
<evidence type="ECO:0000313" key="3">
    <source>
        <dbReference type="Proteomes" id="UP000799423"/>
    </source>
</evidence>